<name>A0A2W2GHP8_9ACTN</name>
<dbReference type="InterPro" id="IPR025475">
    <property type="entry name" value="DUF4326"/>
</dbReference>
<comment type="caution">
    <text evidence="2">The sequence shown here is derived from an EMBL/GenBank/DDBJ whole genome shotgun (WGS) entry which is preliminary data.</text>
</comment>
<evidence type="ECO:0000313" key="2">
    <source>
        <dbReference type="EMBL" id="PZG36830.1"/>
    </source>
</evidence>
<dbReference type="AlphaFoldDB" id="A0A2W2GHP8"/>
<proteinExistence type="predicted"/>
<evidence type="ECO:0000313" key="3">
    <source>
        <dbReference type="Proteomes" id="UP000248544"/>
    </source>
</evidence>
<accession>A0A2W2GHP8</accession>
<dbReference type="EMBL" id="POUA01000247">
    <property type="protein sequence ID" value="PZG36830.1"/>
    <property type="molecule type" value="Genomic_DNA"/>
</dbReference>
<keyword evidence="3" id="KW-1185">Reference proteome</keyword>
<gene>
    <name evidence="2" type="ORF">C1I98_26210</name>
</gene>
<reference evidence="2 3" key="1">
    <citation type="submission" date="2018-01" db="EMBL/GenBank/DDBJ databases">
        <title>Draft genome sequence of Sphaerisporangium sp. 7K107.</title>
        <authorList>
            <person name="Sahin N."/>
            <person name="Saygin H."/>
            <person name="Ay H."/>
        </authorList>
    </citation>
    <scope>NUCLEOTIDE SEQUENCE [LARGE SCALE GENOMIC DNA]</scope>
    <source>
        <strain evidence="2 3">7K107</strain>
    </source>
</reference>
<protein>
    <recommendedName>
        <fullName evidence="1">DUF4326 domain-containing protein</fullName>
    </recommendedName>
</protein>
<sequence>MPRRHQKPPRHRLKGWHKPPDSVVITRPSRFGNPYKVRPYGPYTAEEAAGLYERDLLAGGVVSAPGRPPTTIEELRRRAGGLDVVCTCDLDAACHGDVILRYANS</sequence>
<dbReference type="Proteomes" id="UP000248544">
    <property type="component" value="Unassembled WGS sequence"/>
</dbReference>
<organism evidence="2 3">
    <name type="scientific">Spongiactinospora gelatinilytica</name>
    <dbReference type="NCBI Taxonomy" id="2666298"/>
    <lineage>
        <taxon>Bacteria</taxon>
        <taxon>Bacillati</taxon>
        <taxon>Actinomycetota</taxon>
        <taxon>Actinomycetes</taxon>
        <taxon>Streptosporangiales</taxon>
        <taxon>Streptosporangiaceae</taxon>
        <taxon>Spongiactinospora</taxon>
    </lineage>
</organism>
<dbReference type="Pfam" id="PF14216">
    <property type="entry name" value="DUF4326"/>
    <property type="match status" value="1"/>
</dbReference>
<feature type="domain" description="DUF4326" evidence="1">
    <location>
        <begin position="12"/>
        <end position="100"/>
    </location>
</feature>
<evidence type="ECO:0000259" key="1">
    <source>
        <dbReference type="Pfam" id="PF14216"/>
    </source>
</evidence>
<dbReference type="RefSeq" id="WP_111170098.1">
    <property type="nucleotide sequence ID" value="NZ_POUA01000247.1"/>
</dbReference>